<protein>
    <submittedName>
        <fullName evidence="3">UspA domain-containing protein</fullName>
    </submittedName>
</protein>
<dbReference type="PATRIC" id="fig|1227497.3.peg.2239"/>
<dbReference type="eggNOG" id="arCOG02053">
    <property type="taxonomic scope" value="Archaea"/>
</dbReference>
<keyword evidence="4" id="KW-1185">Reference proteome</keyword>
<dbReference type="AlphaFoldDB" id="L9X638"/>
<dbReference type="STRING" id="1227497.C491_10854"/>
<reference evidence="3 4" key="1">
    <citation type="journal article" date="2014" name="PLoS Genet.">
        <title>Phylogenetically driven sequencing of extremely halophilic archaea reveals strategies for static and dynamic osmo-response.</title>
        <authorList>
            <person name="Becker E.A."/>
            <person name="Seitzer P.M."/>
            <person name="Tritt A."/>
            <person name="Larsen D."/>
            <person name="Krusor M."/>
            <person name="Yao A.I."/>
            <person name="Wu D."/>
            <person name="Madern D."/>
            <person name="Eisen J.A."/>
            <person name="Darling A.E."/>
            <person name="Facciotti M.T."/>
        </authorList>
    </citation>
    <scope>NUCLEOTIDE SEQUENCE [LARGE SCALE GENOMIC DNA]</scope>
    <source>
        <strain evidence="3 4">DSM 10524</strain>
    </source>
</reference>
<sequence>MYDTILVPTDGSDTAEYAVEHAIDLAEKYGADVHALYVVDTSAIDVSLGTEQVDRIQQGKFGDMPELEQRANEATGVVAAKAEAHDIDVTEAVVAGQPHKQISNYAADNDVDLIVMGSAGRSGVRRALLGSVAERTLRSTTVPVLVVDRED</sequence>
<dbReference type="Gene3D" id="3.40.50.620">
    <property type="entry name" value="HUPs"/>
    <property type="match status" value="1"/>
</dbReference>
<dbReference type="Proteomes" id="UP000011688">
    <property type="component" value="Unassembled WGS sequence"/>
</dbReference>
<evidence type="ECO:0000313" key="4">
    <source>
        <dbReference type="Proteomes" id="UP000011688"/>
    </source>
</evidence>
<dbReference type="EMBL" id="AOIB01000024">
    <property type="protein sequence ID" value="ELY57279.1"/>
    <property type="molecule type" value="Genomic_DNA"/>
</dbReference>
<name>L9X638_9EURY</name>
<dbReference type="PANTHER" id="PTHR46268">
    <property type="entry name" value="STRESS RESPONSE PROTEIN NHAX"/>
    <property type="match status" value="1"/>
</dbReference>
<dbReference type="PRINTS" id="PR01438">
    <property type="entry name" value="UNVRSLSTRESS"/>
</dbReference>
<comment type="caution">
    <text evidence="3">The sequence shown here is derived from an EMBL/GenBank/DDBJ whole genome shotgun (WGS) entry which is preliminary data.</text>
</comment>
<organism evidence="3 4">
    <name type="scientific">Natronococcus amylolyticus DSM 10524</name>
    <dbReference type="NCBI Taxonomy" id="1227497"/>
    <lineage>
        <taxon>Archaea</taxon>
        <taxon>Methanobacteriati</taxon>
        <taxon>Methanobacteriota</taxon>
        <taxon>Stenosarchaea group</taxon>
        <taxon>Halobacteria</taxon>
        <taxon>Halobacteriales</taxon>
        <taxon>Natrialbaceae</taxon>
        <taxon>Natronococcus</taxon>
    </lineage>
</organism>
<dbReference type="InterPro" id="IPR006015">
    <property type="entry name" value="Universal_stress_UspA"/>
</dbReference>
<dbReference type="SUPFAM" id="SSF52402">
    <property type="entry name" value="Adenine nucleotide alpha hydrolases-like"/>
    <property type="match status" value="1"/>
</dbReference>
<evidence type="ECO:0000313" key="3">
    <source>
        <dbReference type="EMBL" id="ELY57279.1"/>
    </source>
</evidence>
<evidence type="ECO:0000256" key="1">
    <source>
        <dbReference type="ARBA" id="ARBA00008791"/>
    </source>
</evidence>
<dbReference type="OrthoDB" id="107030at2157"/>
<dbReference type="RefSeq" id="WP_005556066.1">
    <property type="nucleotide sequence ID" value="NZ_AOIB01000024.1"/>
</dbReference>
<dbReference type="InterPro" id="IPR014729">
    <property type="entry name" value="Rossmann-like_a/b/a_fold"/>
</dbReference>
<proteinExistence type="inferred from homology"/>
<dbReference type="PANTHER" id="PTHR46268:SF6">
    <property type="entry name" value="UNIVERSAL STRESS PROTEIN UP12"/>
    <property type="match status" value="1"/>
</dbReference>
<comment type="similarity">
    <text evidence="1">Belongs to the universal stress protein A family.</text>
</comment>
<feature type="domain" description="UspA" evidence="2">
    <location>
        <begin position="1"/>
        <end position="147"/>
    </location>
</feature>
<dbReference type="InterPro" id="IPR006016">
    <property type="entry name" value="UspA"/>
</dbReference>
<dbReference type="Pfam" id="PF00582">
    <property type="entry name" value="Usp"/>
    <property type="match status" value="1"/>
</dbReference>
<gene>
    <name evidence="3" type="ORF">C491_10854</name>
</gene>
<dbReference type="CDD" id="cd00293">
    <property type="entry name" value="USP-like"/>
    <property type="match status" value="1"/>
</dbReference>
<evidence type="ECO:0000259" key="2">
    <source>
        <dbReference type="Pfam" id="PF00582"/>
    </source>
</evidence>
<accession>L9X638</accession>